<feature type="transmembrane region" description="Helical" evidence="9">
    <location>
        <begin position="489"/>
        <end position="507"/>
    </location>
</feature>
<evidence type="ECO:0000256" key="9">
    <source>
        <dbReference type="HAMAP-Rule" id="MF_01148"/>
    </source>
</evidence>
<keyword evidence="5 9" id="KW-0812">Transmembrane</keyword>
<evidence type="ECO:0000256" key="5">
    <source>
        <dbReference type="ARBA" id="ARBA00022692"/>
    </source>
</evidence>
<comment type="pathway">
    <text evidence="9">Protein modification; lipoprotein biosynthesis (N-acyl transfer).</text>
</comment>
<dbReference type="InterPro" id="IPR003010">
    <property type="entry name" value="C-N_Hydrolase"/>
</dbReference>
<evidence type="ECO:0000256" key="1">
    <source>
        <dbReference type="ARBA" id="ARBA00004651"/>
    </source>
</evidence>
<keyword evidence="6 9" id="KW-1133">Transmembrane helix</keyword>
<keyword evidence="4 9" id="KW-0808">Transferase</keyword>
<dbReference type="EC" id="2.3.1.269" evidence="9"/>
<evidence type="ECO:0000259" key="10">
    <source>
        <dbReference type="PROSITE" id="PS50263"/>
    </source>
</evidence>
<comment type="subcellular location">
    <subcellularLocation>
        <location evidence="1 9">Cell membrane</location>
        <topology evidence="1 9">Multi-pass membrane protein</topology>
    </subcellularLocation>
</comment>
<evidence type="ECO:0000256" key="2">
    <source>
        <dbReference type="ARBA" id="ARBA00010065"/>
    </source>
</evidence>
<evidence type="ECO:0000256" key="3">
    <source>
        <dbReference type="ARBA" id="ARBA00022475"/>
    </source>
</evidence>
<keyword evidence="12" id="KW-1185">Reference proteome</keyword>
<protein>
    <recommendedName>
        <fullName evidence="9">Apolipoprotein N-acyltransferase</fullName>
        <shortName evidence="9">ALP N-acyltransferase</shortName>
        <ecNumber evidence="9">2.3.1.269</ecNumber>
    </recommendedName>
</protein>
<keyword evidence="8 9" id="KW-0012">Acyltransferase</keyword>
<dbReference type="Proteomes" id="UP001320460">
    <property type="component" value="Chromosome"/>
</dbReference>
<evidence type="ECO:0000256" key="4">
    <source>
        <dbReference type="ARBA" id="ARBA00022679"/>
    </source>
</evidence>
<evidence type="ECO:0000313" key="11">
    <source>
        <dbReference type="EMBL" id="BDD52401.1"/>
    </source>
</evidence>
<dbReference type="PROSITE" id="PS50263">
    <property type="entry name" value="CN_HYDROLASE"/>
    <property type="match status" value="1"/>
</dbReference>
<evidence type="ECO:0000256" key="6">
    <source>
        <dbReference type="ARBA" id="ARBA00022989"/>
    </source>
</evidence>
<dbReference type="PANTHER" id="PTHR38686:SF1">
    <property type="entry name" value="APOLIPOPROTEIN N-ACYLTRANSFERASE"/>
    <property type="match status" value="1"/>
</dbReference>
<feature type="transmembrane region" description="Helical" evidence="9">
    <location>
        <begin position="12"/>
        <end position="28"/>
    </location>
</feature>
<feature type="transmembrane region" description="Helical" evidence="9">
    <location>
        <begin position="195"/>
        <end position="214"/>
    </location>
</feature>
<reference evidence="11 12" key="1">
    <citation type="submission" date="2021-12" db="EMBL/GenBank/DDBJ databases">
        <title>Complete genome sequence of Phytobacter diazotrophicus TA9734.</title>
        <authorList>
            <person name="Kubota H."/>
            <person name="Nakayama Y."/>
            <person name="Ariyoshi T."/>
        </authorList>
    </citation>
    <scope>NUCLEOTIDE SEQUENCE [LARGE SCALE GENOMIC DNA]</scope>
    <source>
        <strain evidence="11 12">TA9734</strain>
    </source>
</reference>
<dbReference type="Gene3D" id="3.60.110.10">
    <property type="entry name" value="Carbon-nitrogen hydrolase"/>
    <property type="match status" value="1"/>
</dbReference>
<dbReference type="Pfam" id="PF20154">
    <property type="entry name" value="LNT_N"/>
    <property type="match status" value="1"/>
</dbReference>
<comment type="function">
    <text evidence="9">Catalyzes the phospholipid dependent N-acylation of the N-terminal cysteine of apolipoprotein, the last step in lipoprotein maturation.</text>
</comment>
<keyword evidence="3 9" id="KW-1003">Cell membrane</keyword>
<dbReference type="Pfam" id="PF00795">
    <property type="entry name" value="CN_hydrolase"/>
    <property type="match status" value="1"/>
</dbReference>
<dbReference type="HAMAP" id="MF_01148">
    <property type="entry name" value="Lnt"/>
    <property type="match status" value="1"/>
</dbReference>
<proteinExistence type="inferred from homology"/>
<accession>A0ABN6LT59</accession>
<feature type="transmembrane region" description="Helical" evidence="9">
    <location>
        <begin position="162"/>
        <end position="188"/>
    </location>
</feature>
<dbReference type="InterPro" id="IPR045378">
    <property type="entry name" value="LNT_N"/>
</dbReference>
<dbReference type="SUPFAM" id="SSF56317">
    <property type="entry name" value="Carbon-nitrogen hydrolase"/>
    <property type="match status" value="1"/>
</dbReference>
<dbReference type="EMBL" id="AP025334">
    <property type="protein sequence ID" value="BDD52401.1"/>
    <property type="molecule type" value="Genomic_DNA"/>
</dbReference>
<dbReference type="NCBIfam" id="TIGR00546">
    <property type="entry name" value="lnt"/>
    <property type="match status" value="1"/>
</dbReference>
<feature type="transmembrane region" description="Helical" evidence="9">
    <location>
        <begin position="57"/>
        <end position="79"/>
    </location>
</feature>
<dbReference type="PANTHER" id="PTHR38686">
    <property type="entry name" value="APOLIPOPROTEIN N-ACYLTRANSFERASE"/>
    <property type="match status" value="1"/>
</dbReference>
<sequence length="512" mass="57419">MAFAPLFERQRVRLLLALLFGASGTLAFSPYDIWPAAIVSLMGLQALTLNRRPAQAAWVGYFWGLGLFGSGIHWVYVSIAQFGGMPGPVNVFLVVLLAAYLSLYTGLFAGVLSRLWPKTTWLRVAVAAPVIWQLSEFLRGWVLTGFPWLQFGYSQIDGPLKGLAPILGVDAITFLLMSVSGLLVLAAATRCWRPFIVALVLFALPFPLRYIQWYQLLPERTTQVSLVQGNIPQALKWDEGQLLDTLKIYLNASQPELGKSQLIIWPESAISDLEINQQRFLGMMDDLMRKNDSSLITGIVDARLNQQNRYDTYNTVITLGKDSAYSYSSTDRYNKNHLVPFGEFVPLESILRPLAPFFDLPMSSFSRGPYIQPPLSAHGYKLTPAICYEIILGEQVRDNFRPDTDFLLTISNDAWFGKSIGPWQHFQMARMRSLELARPLLRSTNNGITAMIGPTGEIQAMLPQFTRQVLTTKVTPTSGLTPYARMGNWPLWVLTALLGFGALIMSLRQRRK</sequence>
<feature type="transmembrane region" description="Helical" evidence="9">
    <location>
        <begin position="91"/>
        <end position="112"/>
    </location>
</feature>
<dbReference type="InterPro" id="IPR036526">
    <property type="entry name" value="C-N_Hydrolase_sf"/>
</dbReference>
<evidence type="ECO:0000256" key="8">
    <source>
        <dbReference type="ARBA" id="ARBA00023315"/>
    </source>
</evidence>
<gene>
    <name evidence="9 11" type="primary">lnt</name>
    <name evidence="11" type="ORF">PDTA9734_38880</name>
</gene>
<dbReference type="CDD" id="cd07571">
    <property type="entry name" value="ALP_N-acyl_transferase"/>
    <property type="match status" value="1"/>
</dbReference>
<dbReference type="RefSeq" id="WP_125125103.1">
    <property type="nucleotide sequence ID" value="NZ_AP025334.1"/>
</dbReference>
<comment type="similarity">
    <text evidence="2 9">Belongs to the CN hydrolase family. Apolipoprotein N-acyltransferase subfamily.</text>
</comment>
<organism evidence="11 12">
    <name type="scientific">Phytobacter diazotrophicus</name>
    <dbReference type="NCBI Taxonomy" id="395631"/>
    <lineage>
        <taxon>Bacteria</taxon>
        <taxon>Pseudomonadati</taxon>
        <taxon>Pseudomonadota</taxon>
        <taxon>Gammaproteobacteria</taxon>
        <taxon>Enterobacterales</taxon>
        <taxon>Enterobacteriaceae</taxon>
        <taxon>Phytobacter</taxon>
    </lineage>
</organism>
<keyword evidence="7 9" id="KW-0472">Membrane</keyword>
<comment type="catalytic activity">
    <reaction evidence="9">
        <text>N-terminal S-1,2-diacyl-sn-glyceryl-L-cysteinyl-[lipoprotein] + a glycerophospholipid = N-acyl-S-1,2-diacyl-sn-glyceryl-L-cysteinyl-[lipoprotein] + a 2-acyl-sn-glycero-3-phospholipid + H(+)</text>
        <dbReference type="Rhea" id="RHEA:48228"/>
        <dbReference type="Rhea" id="RHEA-COMP:14681"/>
        <dbReference type="Rhea" id="RHEA-COMP:14684"/>
        <dbReference type="ChEBI" id="CHEBI:15378"/>
        <dbReference type="ChEBI" id="CHEBI:136912"/>
        <dbReference type="ChEBI" id="CHEBI:140656"/>
        <dbReference type="ChEBI" id="CHEBI:140657"/>
        <dbReference type="ChEBI" id="CHEBI:140660"/>
        <dbReference type="EC" id="2.3.1.269"/>
    </reaction>
</comment>
<name>A0ABN6LT59_9ENTR</name>
<dbReference type="InterPro" id="IPR004563">
    <property type="entry name" value="Apolipo_AcylTrfase"/>
</dbReference>
<evidence type="ECO:0000313" key="12">
    <source>
        <dbReference type="Proteomes" id="UP001320460"/>
    </source>
</evidence>
<evidence type="ECO:0000256" key="7">
    <source>
        <dbReference type="ARBA" id="ARBA00023136"/>
    </source>
</evidence>
<feature type="domain" description="CN hydrolase" evidence="10">
    <location>
        <begin position="227"/>
        <end position="476"/>
    </location>
</feature>